<gene>
    <name evidence="3" type="ORF">BDK63_001699</name>
</gene>
<reference evidence="3 4" key="1">
    <citation type="submission" date="2020-08" db="EMBL/GenBank/DDBJ databases">
        <title>Genomic Encyclopedia of Archaeal and Bacterial Type Strains, Phase II (KMG-II): from individual species to whole genera.</title>
        <authorList>
            <person name="Goeker M."/>
        </authorList>
    </citation>
    <scope>NUCLEOTIDE SEQUENCE [LARGE SCALE GENOMIC DNA]</scope>
    <source>
        <strain evidence="3 4">5AG</strain>
    </source>
</reference>
<dbReference type="Gene3D" id="3.10.20.280">
    <property type="entry name" value="RnfH-like"/>
    <property type="match status" value="1"/>
</dbReference>
<name>A0A7W5K3Q9_9GAMM</name>
<dbReference type="RefSeq" id="WP_246385952.1">
    <property type="nucleotide sequence ID" value="NZ_JACHZF010000010.1"/>
</dbReference>
<evidence type="ECO:0000313" key="4">
    <source>
        <dbReference type="Proteomes" id="UP000553442"/>
    </source>
</evidence>
<organism evidence="3 4">
    <name type="scientific">Halomonas campaniensis</name>
    <dbReference type="NCBI Taxonomy" id="213554"/>
    <lineage>
        <taxon>Bacteria</taxon>
        <taxon>Pseudomonadati</taxon>
        <taxon>Pseudomonadota</taxon>
        <taxon>Gammaproteobacteria</taxon>
        <taxon>Oceanospirillales</taxon>
        <taxon>Halomonadaceae</taxon>
        <taxon>Halomonas</taxon>
    </lineage>
</organism>
<dbReference type="EMBL" id="JACHZF010000010">
    <property type="protein sequence ID" value="MBB3330827.1"/>
    <property type="molecule type" value="Genomic_DNA"/>
</dbReference>
<dbReference type="HAMAP" id="MF_00460">
    <property type="entry name" value="UPF0125_RnfH"/>
    <property type="match status" value="1"/>
</dbReference>
<dbReference type="InterPro" id="IPR005346">
    <property type="entry name" value="RnfH"/>
</dbReference>
<sequence>MSRLEVEVAFALPDRQRIVSLAVPEGTTARQAVALAGLEQHFPECPPATFAEADLGIFGRRLRDPAGQRLRAGDRVEVYRPLEIDPKAARAARAAREKR</sequence>
<dbReference type="SUPFAM" id="SSF54285">
    <property type="entry name" value="MoaD/ThiS"/>
    <property type="match status" value="1"/>
</dbReference>
<keyword evidence="4" id="KW-1185">Reference proteome</keyword>
<dbReference type="PANTHER" id="PTHR37483">
    <property type="entry name" value="UPF0125 PROTEIN RATB"/>
    <property type="match status" value="1"/>
</dbReference>
<evidence type="ECO:0000256" key="1">
    <source>
        <dbReference type="ARBA" id="ARBA00010645"/>
    </source>
</evidence>
<dbReference type="Pfam" id="PF03658">
    <property type="entry name" value="Ub-RnfH"/>
    <property type="match status" value="1"/>
</dbReference>
<dbReference type="InterPro" id="IPR037021">
    <property type="entry name" value="RnfH_sf"/>
</dbReference>
<dbReference type="AlphaFoldDB" id="A0A7W5K3Q9"/>
<dbReference type="Proteomes" id="UP000553442">
    <property type="component" value="Unassembled WGS sequence"/>
</dbReference>
<dbReference type="InterPro" id="IPR016155">
    <property type="entry name" value="Mopterin_synth/thiamin_S_b"/>
</dbReference>
<comment type="similarity">
    <text evidence="1 2">Belongs to the UPF0125 (RnfH) family.</text>
</comment>
<comment type="caution">
    <text evidence="3">The sequence shown here is derived from an EMBL/GenBank/DDBJ whole genome shotgun (WGS) entry which is preliminary data.</text>
</comment>
<protein>
    <recommendedName>
        <fullName evidence="2">UPF0125 protein BDK63_001699</fullName>
    </recommendedName>
</protein>
<evidence type="ECO:0000256" key="2">
    <source>
        <dbReference type="HAMAP-Rule" id="MF_00460"/>
    </source>
</evidence>
<proteinExistence type="inferred from homology"/>
<accession>A0A7W5K3Q9</accession>
<dbReference type="NCBIfam" id="NF002490">
    <property type="entry name" value="PRK01777.1"/>
    <property type="match status" value="1"/>
</dbReference>
<evidence type="ECO:0000313" key="3">
    <source>
        <dbReference type="EMBL" id="MBB3330827.1"/>
    </source>
</evidence>
<dbReference type="PANTHER" id="PTHR37483:SF1">
    <property type="entry name" value="UPF0125 PROTEIN RATB"/>
    <property type="match status" value="1"/>
</dbReference>